<dbReference type="AlphaFoldDB" id="A0A4V5MVA2"/>
<dbReference type="PANTHER" id="PTHR43776">
    <property type="entry name" value="TRANSPORT ATP-BINDING PROTEIN"/>
    <property type="match status" value="1"/>
</dbReference>
<dbReference type="GO" id="GO:0005524">
    <property type="term" value="F:ATP binding"/>
    <property type="evidence" value="ECO:0007669"/>
    <property type="project" value="UniProtKB-KW"/>
</dbReference>
<dbReference type="PANTHER" id="PTHR43776:SF8">
    <property type="entry name" value="ABC TRANSPORTER, ATP-BINDING PROTEIN"/>
    <property type="match status" value="1"/>
</dbReference>
<evidence type="ECO:0000313" key="6">
    <source>
        <dbReference type="Proteomes" id="UP000309747"/>
    </source>
</evidence>
<dbReference type="Proteomes" id="UP000309747">
    <property type="component" value="Unassembled WGS sequence"/>
</dbReference>
<dbReference type="GO" id="GO:0055085">
    <property type="term" value="P:transmembrane transport"/>
    <property type="evidence" value="ECO:0007669"/>
    <property type="project" value="UniProtKB-ARBA"/>
</dbReference>
<name>A0A4V5MVA2_9RHOB</name>
<proteinExistence type="predicted"/>
<dbReference type="InterPro" id="IPR003439">
    <property type="entry name" value="ABC_transporter-like_ATP-bd"/>
</dbReference>
<keyword evidence="2" id="KW-0547">Nucleotide-binding</keyword>
<keyword evidence="3 5" id="KW-0067">ATP-binding</keyword>
<protein>
    <submittedName>
        <fullName evidence="5">ATP-binding cassette domain-containing protein</fullName>
    </submittedName>
</protein>
<dbReference type="InterPro" id="IPR027417">
    <property type="entry name" value="P-loop_NTPase"/>
</dbReference>
<evidence type="ECO:0000259" key="4">
    <source>
        <dbReference type="PROSITE" id="PS50893"/>
    </source>
</evidence>
<comment type="caution">
    <text evidence="5">The sequence shown here is derived from an EMBL/GenBank/DDBJ whole genome shotgun (WGS) entry which is preliminary data.</text>
</comment>
<dbReference type="PROSITE" id="PS50893">
    <property type="entry name" value="ABC_TRANSPORTER_2"/>
    <property type="match status" value="1"/>
</dbReference>
<evidence type="ECO:0000313" key="5">
    <source>
        <dbReference type="EMBL" id="TJZ91418.1"/>
    </source>
</evidence>
<evidence type="ECO:0000256" key="3">
    <source>
        <dbReference type="ARBA" id="ARBA00022840"/>
    </source>
</evidence>
<accession>A0A4V5MVA2</accession>
<dbReference type="Pfam" id="PF00005">
    <property type="entry name" value="ABC_tran"/>
    <property type="match status" value="1"/>
</dbReference>
<dbReference type="InterPro" id="IPR003593">
    <property type="entry name" value="AAA+_ATPase"/>
</dbReference>
<gene>
    <name evidence="5" type="ORF">FA743_11575</name>
</gene>
<evidence type="ECO:0000256" key="2">
    <source>
        <dbReference type="ARBA" id="ARBA00022741"/>
    </source>
</evidence>
<dbReference type="InterPro" id="IPR017871">
    <property type="entry name" value="ABC_transporter-like_CS"/>
</dbReference>
<dbReference type="GO" id="GO:0016887">
    <property type="term" value="F:ATP hydrolysis activity"/>
    <property type="evidence" value="ECO:0007669"/>
    <property type="project" value="InterPro"/>
</dbReference>
<feature type="domain" description="ABC transporter" evidence="4">
    <location>
        <begin position="9"/>
        <end position="254"/>
    </location>
</feature>
<keyword evidence="6" id="KW-1185">Reference proteome</keyword>
<dbReference type="EMBL" id="SUNI01000010">
    <property type="protein sequence ID" value="TJZ91418.1"/>
    <property type="molecule type" value="Genomic_DNA"/>
</dbReference>
<dbReference type="Gene3D" id="3.40.50.300">
    <property type="entry name" value="P-loop containing nucleotide triphosphate hydrolases"/>
    <property type="match status" value="1"/>
</dbReference>
<keyword evidence="1" id="KW-0813">Transport</keyword>
<dbReference type="PROSITE" id="PS00211">
    <property type="entry name" value="ABC_TRANSPORTER_1"/>
    <property type="match status" value="1"/>
</dbReference>
<reference evidence="5 6" key="1">
    <citation type="submission" date="2019-04" db="EMBL/GenBank/DDBJ databases">
        <authorList>
            <person name="Li J."/>
        </authorList>
    </citation>
    <scope>NUCLEOTIDE SEQUENCE [LARGE SCALE GENOMIC DNA]</scope>
    <source>
        <strain evidence="5 6">KCTC 42687</strain>
    </source>
</reference>
<dbReference type="CDD" id="cd03257">
    <property type="entry name" value="ABC_NikE_OppD_transporters"/>
    <property type="match status" value="1"/>
</dbReference>
<dbReference type="SMART" id="SM00382">
    <property type="entry name" value="AAA"/>
    <property type="match status" value="1"/>
</dbReference>
<dbReference type="RefSeq" id="WP_136886259.1">
    <property type="nucleotide sequence ID" value="NZ_SUNI01000010.1"/>
</dbReference>
<evidence type="ECO:0000256" key="1">
    <source>
        <dbReference type="ARBA" id="ARBA00022448"/>
    </source>
</evidence>
<sequence length="264" mass="29009">MTADPYLSMRHVSLGYDLPRSPWQRRVRKPIIRDVSVDLERGQRVALVGMSGSGKTSLLRCLLAIETPDQGDITCDCRAVRAGSVAGLRWYRRAVQYVPQDPVSSLDPRMTVAQLVTEPLLRLHVDCDHTRRAEEALEKVGLDHRFLTRRPGQLSGGQAQRVAIARAVATRPAYLLTDEPVSGLDLPIREQVVGVLRALSEAQGTGILMVTHDLTVVADLCQRTLVMDEGAIVEDRPTQDLLTTPHHARTRALIAAVPPLSALA</sequence>
<dbReference type="SUPFAM" id="SSF52540">
    <property type="entry name" value="P-loop containing nucleoside triphosphate hydrolases"/>
    <property type="match status" value="1"/>
</dbReference>
<dbReference type="InterPro" id="IPR050319">
    <property type="entry name" value="ABC_transp_ATP-bind"/>
</dbReference>
<dbReference type="OrthoDB" id="8456289at2"/>
<organism evidence="5 6">
    <name type="scientific">Paracoccus gahaiensis</name>
    <dbReference type="NCBI Taxonomy" id="1706839"/>
    <lineage>
        <taxon>Bacteria</taxon>
        <taxon>Pseudomonadati</taxon>
        <taxon>Pseudomonadota</taxon>
        <taxon>Alphaproteobacteria</taxon>
        <taxon>Rhodobacterales</taxon>
        <taxon>Paracoccaceae</taxon>
        <taxon>Paracoccus</taxon>
    </lineage>
</organism>